<organism evidence="2 3">
    <name type="scientific">Desulfomicrobium baculatum (strain DSM 4028 / VKM B-1378 / X)</name>
    <name type="common">Desulfovibrio baculatus</name>
    <dbReference type="NCBI Taxonomy" id="525897"/>
    <lineage>
        <taxon>Bacteria</taxon>
        <taxon>Pseudomonadati</taxon>
        <taxon>Thermodesulfobacteriota</taxon>
        <taxon>Desulfovibrionia</taxon>
        <taxon>Desulfovibrionales</taxon>
        <taxon>Desulfomicrobiaceae</taxon>
        <taxon>Desulfomicrobium</taxon>
    </lineage>
</organism>
<dbReference type="OrthoDB" id="5470455at2"/>
<protein>
    <submittedName>
        <fullName evidence="2">Uncharacterized protein</fullName>
    </submittedName>
</protein>
<feature type="compositionally biased region" description="Acidic residues" evidence="1">
    <location>
        <begin position="178"/>
        <end position="192"/>
    </location>
</feature>
<reference evidence="2 3" key="1">
    <citation type="journal article" date="2009" name="Stand. Genomic Sci.">
        <title>Complete genome sequence of Desulfomicrobium baculatum type strain (X).</title>
        <authorList>
            <person name="Copeland A."/>
            <person name="Spring S."/>
            <person name="Goker M."/>
            <person name="Schneider S."/>
            <person name="Lapidus A."/>
            <person name="Del Rio T.G."/>
            <person name="Tice H."/>
            <person name="Cheng J.F."/>
            <person name="Chen F."/>
            <person name="Nolan M."/>
            <person name="Bruce D."/>
            <person name="Goodwin L."/>
            <person name="Pitluck S."/>
            <person name="Ivanova N."/>
            <person name="Mavrommatis K."/>
            <person name="Ovchinnikova G."/>
            <person name="Pati A."/>
            <person name="Chen A."/>
            <person name="Palaniappan K."/>
            <person name="Land M."/>
            <person name="Hauser L."/>
            <person name="Chang Y.J."/>
            <person name="Jeffries C.C."/>
            <person name="Meincke L."/>
            <person name="Sims D."/>
            <person name="Brettin T."/>
            <person name="Detter J.C."/>
            <person name="Han C."/>
            <person name="Chain P."/>
            <person name="Bristow J."/>
            <person name="Eisen J.A."/>
            <person name="Markowitz V."/>
            <person name="Hugenholtz P."/>
            <person name="Kyrpides N.C."/>
            <person name="Klenk H.P."/>
            <person name="Lucas S."/>
        </authorList>
    </citation>
    <scope>NUCLEOTIDE SEQUENCE [LARGE SCALE GENOMIC DNA]</scope>
    <source>
        <strain evidence="3">DSM 4028 / VKM B-1378 / X</strain>
    </source>
</reference>
<proteinExistence type="predicted"/>
<evidence type="ECO:0000313" key="2">
    <source>
        <dbReference type="EMBL" id="ACU89038.1"/>
    </source>
</evidence>
<dbReference type="KEGG" id="dba:Dbac_0923"/>
<dbReference type="AlphaFoldDB" id="C7LPJ5"/>
<dbReference type="EMBL" id="CP001629">
    <property type="protein sequence ID" value="ACU89038.1"/>
    <property type="molecule type" value="Genomic_DNA"/>
</dbReference>
<sequence length="302" mass="31867">MNVHASDNQHVQQAWMNAKPKHAEARTAAQEVASQARKNEITAPAEATGPEGSKGVLRLLQEGHFSGVADVRLRINFHDELQQAAAQNAAKAFEGAVPGLLDDLAAKAGTLGEEYDLSAQDKELAESFADEIQLLLEGDKASQTPLSTTLESINATFSSFLEKLGGAFAGVPVVEEPAPDEQELAELQEDSDAPSPDDQTAEQLAATLSEEGGDALEEGLEQSAEGTTFKTALQDLSDWFSESLGTLQSDATAAQQLPPLSEPRGNGAAYSKFLDIYKNLSSGVETGATPVDDASTQLNAEV</sequence>
<dbReference type="Proteomes" id="UP000002216">
    <property type="component" value="Chromosome"/>
</dbReference>
<dbReference type="HOGENOM" id="CLU_920476_0_0_7"/>
<name>C7LPJ5_DESBD</name>
<gene>
    <name evidence="2" type="ordered locus">Dbac_0923</name>
</gene>
<feature type="region of interest" description="Disordered" evidence="1">
    <location>
        <begin position="178"/>
        <end position="199"/>
    </location>
</feature>
<keyword evidence="3" id="KW-1185">Reference proteome</keyword>
<evidence type="ECO:0000256" key="1">
    <source>
        <dbReference type="SAM" id="MobiDB-lite"/>
    </source>
</evidence>
<evidence type="ECO:0000313" key="3">
    <source>
        <dbReference type="Proteomes" id="UP000002216"/>
    </source>
</evidence>
<dbReference type="RefSeq" id="WP_015773138.1">
    <property type="nucleotide sequence ID" value="NC_013173.1"/>
</dbReference>
<feature type="region of interest" description="Disordered" evidence="1">
    <location>
        <begin position="16"/>
        <end position="52"/>
    </location>
</feature>
<accession>C7LPJ5</accession>